<keyword evidence="10" id="KW-0732">Signal</keyword>
<dbReference type="Gene3D" id="2.40.170.20">
    <property type="entry name" value="TonB-dependent receptor, beta-barrel domain"/>
    <property type="match status" value="1"/>
</dbReference>
<evidence type="ECO:0000313" key="14">
    <source>
        <dbReference type="Proteomes" id="UP000292424"/>
    </source>
</evidence>
<evidence type="ECO:0000259" key="11">
    <source>
        <dbReference type="Pfam" id="PF00593"/>
    </source>
</evidence>
<evidence type="ECO:0000256" key="1">
    <source>
        <dbReference type="ARBA" id="ARBA00004571"/>
    </source>
</evidence>
<feature type="domain" description="TonB-dependent receptor plug" evidence="12">
    <location>
        <begin position="119"/>
        <end position="236"/>
    </location>
</feature>
<evidence type="ECO:0000256" key="10">
    <source>
        <dbReference type="SAM" id="SignalP"/>
    </source>
</evidence>
<comment type="similarity">
    <text evidence="8 9">Belongs to the TonB-dependent receptor family.</text>
</comment>
<dbReference type="RefSeq" id="WP_131331469.1">
    <property type="nucleotide sequence ID" value="NZ_CP044016.1"/>
</dbReference>
<evidence type="ECO:0000256" key="6">
    <source>
        <dbReference type="ARBA" id="ARBA00023136"/>
    </source>
</evidence>
<dbReference type="GO" id="GO:0009279">
    <property type="term" value="C:cell outer membrane"/>
    <property type="evidence" value="ECO:0007669"/>
    <property type="project" value="UniProtKB-SubCell"/>
</dbReference>
<dbReference type="InterPro" id="IPR037066">
    <property type="entry name" value="Plug_dom_sf"/>
</dbReference>
<feature type="chain" id="PRO_5024294967" evidence="10">
    <location>
        <begin position="24"/>
        <end position="959"/>
    </location>
</feature>
<evidence type="ECO:0000256" key="2">
    <source>
        <dbReference type="ARBA" id="ARBA00022448"/>
    </source>
</evidence>
<evidence type="ECO:0000259" key="12">
    <source>
        <dbReference type="Pfam" id="PF07715"/>
    </source>
</evidence>
<accession>A0A5P2G706</accession>
<dbReference type="Gene3D" id="2.60.40.1120">
    <property type="entry name" value="Carboxypeptidase-like, regulatory domain"/>
    <property type="match status" value="1"/>
</dbReference>
<dbReference type="SUPFAM" id="SSF49464">
    <property type="entry name" value="Carboxypeptidase regulatory domain-like"/>
    <property type="match status" value="1"/>
</dbReference>
<keyword evidence="5 9" id="KW-0798">TonB box</keyword>
<dbReference type="EMBL" id="CP044016">
    <property type="protein sequence ID" value="QES90488.1"/>
    <property type="molecule type" value="Genomic_DNA"/>
</dbReference>
<dbReference type="InterPro" id="IPR039426">
    <property type="entry name" value="TonB-dep_rcpt-like"/>
</dbReference>
<organism evidence="13 14">
    <name type="scientific">Rhizosphaericola mali</name>
    <dbReference type="NCBI Taxonomy" id="2545455"/>
    <lineage>
        <taxon>Bacteria</taxon>
        <taxon>Pseudomonadati</taxon>
        <taxon>Bacteroidota</taxon>
        <taxon>Chitinophagia</taxon>
        <taxon>Chitinophagales</taxon>
        <taxon>Chitinophagaceae</taxon>
        <taxon>Rhizosphaericola</taxon>
    </lineage>
</organism>
<reference evidence="13 14" key="1">
    <citation type="submission" date="2019-09" db="EMBL/GenBank/DDBJ databases">
        <title>Complete genome sequence of Arachidicoccus sp. B3-10 isolated from apple orchard soil.</title>
        <authorList>
            <person name="Kim H.S."/>
            <person name="Han K.-I."/>
            <person name="Suh M.K."/>
            <person name="Lee K.C."/>
            <person name="Eom M.K."/>
            <person name="Kim J.-S."/>
            <person name="Kang S.W."/>
            <person name="Sin Y."/>
            <person name="Lee J.-S."/>
        </authorList>
    </citation>
    <scope>NUCLEOTIDE SEQUENCE [LARGE SCALE GENOMIC DNA]</scope>
    <source>
        <strain evidence="13 14">B3-10</strain>
    </source>
</reference>
<comment type="subcellular location">
    <subcellularLocation>
        <location evidence="1 8">Cell outer membrane</location>
        <topology evidence="1 8">Multi-pass membrane protein</topology>
    </subcellularLocation>
</comment>
<evidence type="ECO:0000256" key="8">
    <source>
        <dbReference type="PROSITE-ProRule" id="PRU01360"/>
    </source>
</evidence>
<proteinExistence type="inferred from homology"/>
<dbReference type="Gene3D" id="2.170.130.10">
    <property type="entry name" value="TonB-dependent receptor, plug domain"/>
    <property type="match status" value="1"/>
</dbReference>
<keyword evidence="13" id="KW-0675">Receptor</keyword>
<dbReference type="InterPro" id="IPR000531">
    <property type="entry name" value="Beta-barrel_TonB"/>
</dbReference>
<dbReference type="InterPro" id="IPR008969">
    <property type="entry name" value="CarboxyPept-like_regulatory"/>
</dbReference>
<sequence>MFKSVIKAFFLSSGILFSLSSKAQTQTYTGYVKDPSGAGIEGATIKTSSSKKGIITNAEGKFTITVPKGDKITVTAIGYVSASEVAGVDDLTFNLTALTSDLTPVSVGSRGAARSSIESPVPVDVVKLGNFAPTTARADLNSQLMLAVPSFNYNKNSGSDISDAVDFSTIRGMSTSHTLVLVNGKRRHLSSYISSTSGSSGVGVDISTIPQGAIDHVEVLRDGASAQYGSDAIAGVLNIVLKKNVNHFTMTSGWSGYYDHKYNTLNSDDPSKYYTGSKVDGNTFNSTMDWGFALGKKGGFVNIGGNVLAQGKTFRGNPDNNDLIQTRRAFGDGSVTSGGGMYNMELPLSATTKLYSFGGYNYKHSNVYAWTRKYSNPLRFPEASDGSPLFIPSIMKLANSSDGTSDTLDVNNLYYNPQEDVYMKDYSGALGLKGKMGTWDWSLSNNTGYSKVKIYGNKTFNASLPMPDQAYKNRFYDGGFNYLLNVSNLDFTNHFNNVFQGLTLSFGGEFRYENYEIVAGEPDSYRNGGATYDGPTIYNSDGSVAYANGAPKAAGSQGYPGYQPTDAVKSHRTNAAGYLDASFDLTKRWLLDIAARFENYSDFGFVNVYKAATRYKITDNFNIRGSFSTGFRAPSLQELNFSNTNTVISKGELVYQKIVPNYSDLARLAGIPKLKQETSTNYSLGFTWQASREFTATIDGYLIKMKNRIITTGAYDASTPALTDYMNANSLAQAIFFANAVNTTNKGIDVVLDYHHRWSDQHFNVLFTGNIQKVSIDKINVPTELGTSYLAAQQFFSTQAQYNLRASAPGQKFIFNPEYGVGKFSIGGRLTYWGKIEKTGYGYATVPGAAAGEAGGDGISNAGLGYDPYVELDNESGVVPEIFKYNGKFTTDLYMSFILSKSVNWVVGVDNIFNVHPDPAYTKGARANSWNDFPTGGYFDNVQMGFNGMRMWTKLVFNF</sequence>
<dbReference type="InterPro" id="IPR012910">
    <property type="entry name" value="Plug_dom"/>
</dbReference>
<dbReference type="Pfam" id="PF07715">
    <property type="entry name" value="Plug"/>
    <property type="match status" value="1"/>
</dbReference>
<dbReference type="Pfam" id="PF13715">
    <property type="entry name" value="CarbopepD_reg_2"/>
    <property type="match status" value="1"/>
</dbReference>
<keyword evidence="2 8" id="KW-0813">Transport</keyword>
<evidence type="ECO:0000256" key="7">
    <source>
        <dbReference type="ARBA" id="ARBA00023237"/>
    </source>
</evidence>
<dbReference type="AlphaFoldDB" id="A0A5P2G706"/>
<keyword evidence="14" id="KW-1185">Reference proteome</keyword>
<dbReference type="SUPFAM" id="SSF56935">
    <property type="entry name" value="Porins"/>
    <property type="match status" value="1"/>
</dbReference>
<dbReference type="KEGG" id="arac:E0W69_018110"/>
<dbReference type="Proteomes" id="UP000292424">
    <property type="component" value="Chromosome"/>
</dbReference>
<feature type="signal peptide" evidence="10">
    <location>
        <begin position="1"/>
        <end position="23"/>
    </location>
</feature>
<keyword evidence="3 8" id="KW-1134">Transmembrane beta strand</keyword>
<dbReference type="PANTHER" id="PTHR47234">
    <property type="match status" value="1"/>
</dbReference>
<keyword evidence="7 8" id="KW-0998">Cell outer membrane</keyword>
<dbReference type="OrthoDB" id="9805434at2"/>
<protein>
    <submittedName>
        <fullName evidence="13">TonB-dependent receptor</fullName>
    </submittedName>
</protein>
<keyword evidence="6 8" id="KW-0472">Membrane</keyword>
<evidence type="ECO:0000313" key="13">
    <source>
        <dbReference type="EMBL" id="QES90488.1"/>
    </source>
</evidence>
<dbReference type="InterPro" id="IPR036942">
    <property type="entry name" value="Beta-barrel_TonB_sf"/>
</dbReference>
<gene>
    <name evidence="13" type="ORF">E0W69_018110</name>
</gene>
<evidence type="ECO:0000256" key="4">
    <source>
        <dbReference type="ARBA" id="ARBA00022692"/>
    </source>
</evidence>
<dbReference type="PROSITE" id="PS52016">
    <property type="entry name" value="TONB_DEPENDENT_REC_3"/>
    <property type="match status" value="1"/>
</dbReference>
<name>A0A5P2G706_9BACT</name>
<evidence type="ECO:0000256" key="3">
    <source>
        <dbReference type="ARBA" id="ARBA00022452"/>
    </source>
</evidence>
<evidence type="ECO:0000256" key="5">
    <source>
        <dbReference type="ARBA" id="ARBA00023077"/>
    </source>
</evidence>
<feature type="domain" description="TonB-dependent receptor-like beta-barrel" evidence="11">
    <location>
        <begin position="407"/>
        <end position="912"/>
    </location>
</feature>
<evidence type="ECO:0000256" key="9">
    <source>
        <dbReference type="RuleBase" id="RU003357"/>
    </source>
</evidence>
<dbReference type="Pfam" id="PF00593">
    <property type="entry name" value="TonB_dep_Rec_b-barrel"/>
    <property type="match status" value="1"/>
</dbReference>
<dbReference type="PANTHER" id="PTHR47234:SF3">
    <property type="entry name" value="SECRETIN_TONB SHORT N-TERMINAL DOMAIN-CONTAINING PROTEIN"/>
    <property type="match status" value="1"/>
</dbReference>
<keyword evidence="4 8" id="KW-0812">Transmembrane</keyword>